<dbReference type="NCBIfam" id="TIGR00539">
    <property type="entry name" value="hemN_rel"/>
    <property type="match status" value="1"/>
</dbReference>
<dbReference type="InterPro" id="IPR004559">
    <property type="entry name" value="HemW-like"/>
</dbReference>
<feature type="domain" description="Radical SAM core" evidence="4">
    <location>
        <begin position="1"/>
        <end position="231"/>
    </location>
</feature>
<name>A0AA97H1X0_9FIRM</name>
<keyword evidence="3" id="KW-0963">Cytoplasm</keyword>
<dbReference type="RefSeq" id="WP_275844234.1">
    <property type="nucleotide sequence ID" value="NZ_CP135996.1"/>
</dbReference>
<keyword evidence="3" id="KW-0949">S-adenosyl-L-methionine</keyword>
<dbReference type="SMART" id="SM00729">
    <property type="entry name" value="Elp3"/>
    <property type="match status" value="1"/>
</dbReference>
<dbReference type="PANTHER" id="PTHR13932">
    <property type="entry name" value="COPROPORPHYRINIGEN III OXIDASE"/>
    <property type="match status" value="1"/>
</dbReference>
<dbReference type="Pfam" id="PF04055">
    <property type="entry name" value="Radical_SAM"/>
    <property type="match status" value="1"/>
</dbReference>
<dbReference type="KEGG" id="carl:PXC00_13445"/>
<evidence type="ECO:0000313" key="5">
    <source>
        <dbReference type="EMBL" id="WOC32175.1"/>
    </source>
</evidence>
<dbReference type="InterPro" id="IPR007197">
    <property type="entry name" value="rSAM"/>
</dbReference>
<dbReference type="GO" id="GO:0004109">
    <property type="term" value="F:coproporphyrinogen oxidase activity"/>
    <property type="evidence" value="ECO:0007669"/>
    <property type="project" value="InterPro"/>
</dbReference>
<comment type="subcellular location">
    <subcellularLocation>
        <location evidence="3">Cytoplasm</location>
    </subcellularLocation>
</comment>
<dbReference type="Gene3D" id="3.80.30.20">
    <property type="entry name" value="tm_1862 like domain"/>
    <property type="match status" value="1"/>
</dbReference>
<dbReference type="GO" id="GO:0006779">
    <property type="term" value="P:porphyrin-containing compound biosynthetic process"/>
    <property type="evidence" value="ECO:0007669"/>
    <property type="project" value="InterPro"/>
</dbReference>
<dbReference type="GO" id="GO:0005737">
    <property type="term" value="C:cytoplasm"/>
    <property type="evidence" value="ECO:0007669"/>
    <property type="project" value="UniProtKB-SubCell"/>
</dbReference>
<protein>
    <recommendedName>
        <fullName evidence="2 3">Heme chaperone HemW</fullName>
    </recommendedName>
</protein>
<keyword evidence="6" id="KW-1185">Reference proteome</keyword>
<reference evidence="6" key="1">
    <citation type="submission" date="2024-06" db="EMBL/GenBank/DDBJ databases">
        <title>Caproicibacterium argilliputei sp. nov, a novel caproic acid producing anaerobic bacterium isolated from pit mud.</title>
        <authorList>
            <person name="Zeng C."/>
        </authorList>
    </citation>
    <scope>NUCLEOTIDE SEQUENCE [LARGE SCALE GENOMIC DNA]</scope>
    <source>
        <strain evidence="6">ZCY20-5</strain>
    </source>
</reference>
<dbReference type="InterPro" id="IPR058240">
    <property type="entry name" value="rSAM_sf"/>
</dbReference>
<dbReference type="SFLD" id="SFLDS00029">
    <property type="entry name" value="Radical_SAM"/>
    <property type="match status" value="1"/>
</dbReference>
<evidence type="ECO:0000256" key="2">
    <source>
        <dbReference type="ARBA" id="ARBA00017228"/>
    </source>
</evidence>
<keyword evidence="3" id="KW-0411">Iron-sulfur</keyword>
<evidence type="ECO:0000313" key="6">
    <source>
        <dbReference type="Proteomes" id="UP001300604"/>
    </source>
</evidence>
<keyword evidence="3" id="KW-0349">Heme</keyword>
<proteinExistence type="inferred from homology"/>
<comment type="function">
    <text evidence="3">Probably acts as a heme chaperone, transferring heme to an unknown acceptor. Binds one molecule of heme per monomer, possibly covalently. Binds 1 [4Fe-4S] cluster. The cluster is coordinated with 3 cysteines and an exchangeable S-adenosyl-L-methionine.</text>
</comment>
<evidence type="ECO:0000256" key="3">
    <source>
        <dbReference type="RuleBase" id="RU364116"/>
    </source>
</evidence>
<dbReference type="SFLD" id="SFLDG01082">
    <property type="entry name" value="B12-binding_domain_containing"/>
    <property type="match status" value="1"/>
</dbReference>
<dbReference type="InterPro" id="IPR023404">
    <property type="entry name" value="rSAM_horseshoe"/>
</dbReference>
<dbReference type="SFLD" id="SFLDF00288">
    <property type="entry name" value="HemN-like__clustered_with_nucl"/>
    <property type="match status" value="1"/>
</dbReference>
<dbReference type="GO" id="GO:0046872">
    <property type="term" value="F:metal ion binding"/>
    <property type="evidence" value="ECO:0007669"/>
    <property type="project" value="UniProtKB-UniRule"/>
</dbReference>
<keyword evidence="3" id="KW-0408">Iron</keyword>
<gene>
    <name evidence="5" type="primary">hemW</name>
    <name evidence="5" type="ORF">PXC00_13445</name>
</gene>
<dbReference type="PANTHER" id="PTHR13932:SF5">
    <property type="entry name" value="RADICAL S-ADENOSYL METHIONINE DOMAIN-CONTAINING PROTEIN 1, MITOCHONDRIAL"/>
    <property type="match status" value="1"/>
</dbReference>
<dbReference type="PROSITE" id="PS51918">
    <property type="entry name" value="RADICAL_SAM"/>
    <property type="match status" value="1"/>
</dbReference>
<dbReference type="SUPFAM" id="SSF102114">
    <property type="entry name" value="Radical SAM enzymes"/>
    <property type="match status" value="1"/>
</dbReference>
<dbReference type="GO" id="GO:0051539">
    <property type="term" value="F:4 iron, 4 sulfur cluster binding"/>
    <property type="evidence" value="ECO:0007669"/>
    <property type="project" value="UniProtKB-UniRule"/>
</dbReference>
<evidence type="ECO:0000259" key="4">
    <source>
        <dbReference type="PROSITE" id="PS51918"/>
    </source>
</evidence>
<dbReference type="EMBL" id="CP135996">
    <property type="protein sequence ID" value="WOC32175.1"/>
    <property type="molecule type" value="Genomic_DNA"/>
</dbReference>
<reference evidence="5 6" key="2">
    <citation type="submission" date="2024-06" db="EMBL/GenBank/DDBJ databases">
        <title>Caproicibacterium argilliputei sp. nov, a novel caproic acid producing anaerobic bacterium isolated from pit mud.</title>
        <authorList>
            <person name="Xia S."/>
        </authorList>
    </citation>
    <scope>NUCLEOTIDE SEQUENCE [LARGE SCALE GENOMIC DNA]</scope>
    <source>
        <strain evidence="5 6">ZCY20-5</strain>
    </source>
</reference>
<dbReference type="Proteomes" id="UP001300604">
    <property type="component" value="Chromosome"/>
</dbReference>
<dbReference type="SFLD" id="SFLDF00562">
    <property type="entry name" value="HemN-like__clustered_with_heat"/>
    <property type="match status" value="1"/>
</dbReference>
<comment type="similarity">
    <text evidence="1">Belongs to the anaerobic coproporphyrinogen-III oxidase family. HemW subfamily.</text>
</comment>
<keyword evidence="3" id="KW-0143">Chaperone</keyword>
<sequence>MEPVGLYIHVPFCDGKCPYCDFFSLRGSEKTMDEYTECIVRELKKYKKEYPALQADTLYFGGGTPSLLGARRLCRILTVAKEAFGLENAEITLEANPDKSLKELFGQVRQAGVNRISLGLQSADERELHTLGRQHTAQQAAQAVADARDAGIAKVSLDLMLAVPGQTRQSLRNSIRFCLEAGVTHLSAYLLRVEERTAFWQQRQTLCLPDEEESARLYESACAQLEAGGLRQYEISNFAVPGCESRHNLKYWNLQPYLGFGPAAHSYFLGRRFYRTRSLRAFLNGEEPLPETDEEIPAGSFTEYAMLRLRLTEGLTEAGCRACFGSGIPEEVRRAARRYEAAGLTRTGPAGIQLTTQGFLVSSALLAELLFSDGNGQELA</sequence>
<dbReference type="SFLD" id="SFLDG01065">
    <property type="entry name" value="anaerobic_coproporphyrinogen-I"/>
    <property type="match status" value="1"/>
</dbReference>
<dbReference type="InterPro" id="IPR006638">
    <property type="entry name" value="Elp3/MiaA/NifB-like_rSAM"/>
</dbReference>
<dbReference type="AlphaFoldDB" id="A0AA97H1X0"/>
<keyword evidence="3" id="KW-0479">Metal-binding</keyword>
<keyword evidence="3" id="KW-0004">4Fe-4S</keyword>
<accession>A0AA97H1X0</accession>
<dbReference type="CDD" id="cd01335">
    <property type="entry name" value="Radical_SAM"/>
    <property type="match status" value="1"/>
</dbReference>
<dbReference type="InterPro" id="IPR034505">
    <property type="entry name" value="Coproporphyrinogen-III_oxidase"/>
</dbReference>
<evidence type="ECO:0000256" key="1">
    <source>
        <dbReference type="ARBA" id="ARBA00006100"/>
    </source>
</evidence>
<organism evidence="5 6">
    <name type="scientific">Caproicibacterium argilliputei</name>
    <dbReference type="NCBI Taxonomy" id="3030016"/>
    <lineage>
        <taxon>Bacteria</taxon>
        <taxon>Bacillati</taxon>
        <taxon>Bacillota</taxon>
        <taxon>Clostridia</taxon>
        <taxon>Eubacteriales</taxon>
        <taxon>Oscillospiraceae</taxon>
        <taxon>Caproicibacterium</taxon>
    </lineage>
</organism>